<keyword evidence="3" id="KW-1185">Reference proteome</keyword>
<dbReference type="InterPro" id="IPR001025">
    <property type="entry name" value="BAH_dom"/>
</dbReference>
<evidence type="ECO:0000313" key="3">
    <source>
        <dbReference type="Proteomes" id="UP000018144"/>
    </source>
</evidence>
<dbReference type="SUPFAM" id="SSF57903">
    <property type="entry name" value="FYVE/PHD zinc finger"/>
    <property type="match status" value="1"/>
</dbReference>
<dbReference type="SMART" id="SM00439">
    <property type="entry name" value="BAH"/>
    <property type="match status" value="1"/>
</dbReference>
<dbReference type="Gene3D" id="2.30.30.490">
    <property type="match status" value="1"/>
</dbReference>
<name>U4LK15_PYROM</name>
<dbReference type="eggNOG" id="ENOG502S1KY">
    <property type="taxonomic scope" value="Eukaryota"/>
</dbReference>
<dbReference type="InterPro" id="IPR011011">
    <property type="entry name" value="Znf_FYVE_PHD"/>
</dbReference>
<evidence type="ECO:0000313" key="2">
    <source>
        <dbReference type="EMBL" id="CCX32434.1"/>
    </source>
</evidence>
<sequence length="396" mass="44181">MSPPKNWAFSGSKKGTKHLAKVASMPRPGSRLGGCTAGDWAIGAPSSSSGVTKTVTHRRTPTAKRRAIRTVRTNGGPSDLSITYEGGDYDVASCVYKVQISTDFTPKTPSPLKKKLPGSKLRILGVPEKPTTTNTVAQGVEEGTLVGDRRKGFEITPHSWYDLPLFNDLQILGECYFPGDYILVNNPCTSHSGMISTSEDLRRFWVAEIIDIRAESTESVYLRINWMYWPEDLPIGRQTYHGAQELIWSNHMDVIDAHTIAGLAGVTPWNEDDDKSDNIDLGELYWRQSYDPQTKHITSLRRHCACKGYHNPDTILVRCEACDSWLHEGCLADSIKKDVLVTAGIITGKGKKGENSKMQQLVNVEWDDDISRMFVAFDGDEWYEKAKCLCCYCYVS</sequence>
<gene>
    <name evidence="2" type="ORF">PCON_13083</name>
</gene>
<dbReference type="EMBL" id="HF935844">
    <property type="protein sequence ID" value="CCX32434.1"/>
    <property type="molecule type" value="Genomic_DNA"/>
</dbReference>
<dbReference type="Proteomes" id="UP000018144">
    <property type="component" value="Unassembled WGS sequence"/>
</dbReference>
<organism evidence="2 3">
    <name type="scientific">Pyronema omphalodes (strain CBS 100304)</name>
    <name type="common">Pyronema confluens</name>
    <dbReference type="NCBI Taxonomy" id="1076935"/>
    <lineage>
        <taxon>Eukaryota</taxon>
        <taxon>Fungi</taxon>
        <taxon>Dikarya</taxon>
        <taxon>Ascomycota</taxon>
        <taxon>Pezizomycotina</taxon>
        <taxon>Pezizomycetes</taxon>
        <taxon>Pezizales</taxon>
        <taxon>Pyronemataceae</taxon>
        <taxon>Pyronema</taxon>
    </lineage>
</organism>
<dbReference type="CDD" id="cd04370">
    <property type="entry name" value="BAH"/>
    <property type="match status" value="1"/>
</dbReference>
<protein>
    <recommendedName>
        <fullName evidence="1">BAH domain-containing protein</fullName>
    </recommendedName>
</protein>
<dbReference type="Pfam" id="PF01426">
    <property type="entry name" value="BAH"/>
    <property type="match status" value="1"/>
</dbReference>
<dbReference type="PANTHER" id="PTHR46364">
    <property type="entry name" value="OS08G0421900 PROTEIN"/>
    <property type="match status" value="1"/>
</dbReference>
<dbReference type="InterPro" id="IPR043151">
    <property type="entry name" value="BAH_sf"/>
</dbReference>
<accession>U4LK15</accession>
<reference evidence="2 3" key="1">
    <citation type="journal article" date="2013" name="PLoS Genet.">
        <title>The genome and development-dependent transcriptomes of Pyronema confluens: a window into fungal evolution.</title>
        <authorList>
            <person name="Traeger S."/>
            <person name="Altegoer F."/>
            <person name="Freitag M."/>
            <person name="Gabaldon T."/>
            <person name="Kempken F."/>
            <person name="Kumar A."/>
            <person name="Marcet-Houben M."/>
            <person name="Poggeler S."/>
            <person name="Stajich J.E."/>
            <person name="Nowrousian M."/>
        </authorList>
    </citation>
    <scope>NUCLEOTIDE SEQUENCE [LARGE SCALE GENOMIC DNA]</scope>
    <source>
        <strain evidence="3">CBS 100304</strain>
        <tissue evidence="2">Vegetative mycelium</tissue>
    </source>
</reference>
<dbReference type="PROSITE" id="PS51038">
    <property type="entry name" value="BAH"/>
    <property type="match status" value="1"/>
</dbReference>
<proteinExistence type="predicted"/>
<dbReference type="OrthoDB" id="10259622at2759"/>
<evidence type="ECO:0000259" key="1">
    <source>
        <dbReference type="PROSITE" id="PS51038"/>
    </source>
</evidence>
<feature type="domain" description="BAH" evidence="1">
    <location>
        <begin position="174"/>
        <end position="301"/>
    </location>
</feature>
<dbReference type="OMA" id="LQERYWR"/>
<dbReference type="GO" id="GO:0003682">
    <property type="term" value="F:chromatin binding"/>
    <property type="evidence" value="ECO:0007669"/>
    <property type="project" value="InterPro"/>
</dbReference>
<dbReference type="STRING" id="1076935.U4LK15"/>
<dbReference type="AlphaFoldDB" id="U4LK15"/>